<dbReference type="AlphaFoldDB" id="A0A813NEK3"/>
<dbReference type="GO" id="GO:0005524">
    <property type="term" value="F:ATP binding"/>
    <property type="evidence" value="ECO:0007669"/>
    <property type="project" value="UniProtKB-UniRule"/>
</dbReference>
<dbReference type="Pfam" id="PF13281">
    <property type="entry name" value="MAP3K_TRAF_bd"/>
    <property type="match status" value="1"/>
</dbReference>
<dbReference type="PROSITE" id="PS00107">
    <property type="entry name" value="PROTEIN_KINASE_ATP"/>
    <property type="match status" value="1"/>
</dbReference>
<dbReference type="PANTHER" id="PTHR11584:SF394">
    <property type="entry name" value="APOPTOTIC SIGNAL-REGULATING KINASE 1, ISOFORM C"/>
    <property type="match status" value="1"/>
</dbReference>
<evidence type="ECO:0000256" key="3">
    <source>
        <dbReference type="ARBA" id="ARBA00022741"/>
    </source>
</evidence>
<keyword evidence="2" id="KW-0808">Transferase</keyword>
<dbReference type="Proteomes" id="UP000663852">
    <property type="component" value="Unassembled WGS sequence"/>
</dbReference>
<keyword evidence="1" id="KW-0723">Serine/threonine-protein kinase</keyword>
<dbReference type="Pfam" id="PF20302">
    <property type="entry name" value="HisK-N-like"/>
    <property type="match status" value="1"/>
</dbReference>
<dbReference type="Gene3D" id="3.30.200.20">
    <property type="entry name" value="Phosphorylase Kinase, domain 1"/>
    <property type="match status" value="1"/>
</dbReference>
<feature type="domain" description="Protein kinase" evidence="7">
    <location>
        <begin position="642"/>
        <end position="898"/>
    </location>
</feature>
<sequence length="1218" mass="140043">MISRTKIAASKVVLLTELNSSNQDVSSNCKYEQKLWDKLRLIVTDLHYCCETVELDKLDFQEYESVDKFLNAAIVIMVWSDLVIFAKEIFVFFSVLEDVTNAERRPTFMYHKGNRESINCMDDIVLIQANSVENYADIQDLKTTCKIKRLIVYRYDEKKDAFYDVTTQSKQSPISLKKSLRPLLNEAAKNMEKELSTRYLNLMEKHRNKFHDEQSQRDFLRKEICDEILTERNKKYATPMLIIKLMYAFRDIQDYPSMIELIERCEQYPSVSKNIQNNTMISYLTAFAHSRRNENSDRDKALTILARLCQTKRSENELSNDIICLCGRIYKDKYRESDCRDKKALDNAIEWYRKGFAADPNIYAGINLLLLLATTTDNVTTNKEAYDIINQLSVLLGKKSRSLRDLNDYWDVATYFELHAVRRDWLKACQAALHMYLLNPPIWHLKSTVNNLTILHQATRVRDQQKPHEQSQEQPNQEKIYSFWMDFFDDAISSCSTSSKERELPAQIPILVCDNYEHMSGEVLNNIYVEALLQLNLRTSSGRENLVIRILEQQNQIHGDHRVKTIHMNSIRSIVNLKPDNRGIFLFASENSEPFTSVDMQLYFSSAERRTAFNEIVSKYRVETTIPEVKRDFELEFDRGEFGQRLVLGDGKYGRVYLARDRKGGEKVAVKEIQMRNSNYTEVLENEIKILSTLNHKNIVSYRGSAIGSSRGGPVFQIIMEYVDGGSLLKHLKLKPFSEESIKNYTRQLLEGVQYLHENRILHRDIKSANVLLNSKGEIKIADFGTSKRLAGLHRCLEDVVGTPPYMCPDVVVVPVMGYGPEVDIWSVGCTVIEMATGKNPFHHIANQFKVLQKLADEKLPPAIPPELSDLAKDFLARCFEPNSTRPSAKDLLNHSFLKINNTLARESSCNHVNDRCFSSLRLSDSSSSLLSSHVASEQHHKASGQISVDDRRRSQLVTIFRDDDNEEMLIDNWMSFITEKRETNLLNQDKLAILLDGICDYLDKENADSLKQALDKICDETTIDEHLQMDLEQSFYLFIKAANSVLSKINDLPPYVLFALDNIVRRIAEQLVGFIRSDFIPAAVYRVPSTPNGDRASSVDESTNDEVTRLYQQYRKLAEKNREKLYELISLERKNHTDLTGLVNSHRNNSSSEIAEVFLPADSLTPKEEPNSSILPVIEESNESPIIPPANLSKGIKRSRALFELEQEHEALLTVHT</sequence>
<evidence type="ECO:0000256" key="2">
    <source>
        <dbReference type="ARBA" id="ARBA00022679"/>
    </source>
</evidence>
<keyword evidence="10" id="KW-1185">Reference proteome</keyword>
<organism evidence="8 11">
    <name type="scientific">Adineta ricciae</name>
    <name type="common">Rotifer</name>
    <dbReference type="NCBI Taxonomy" id="249248"/>
    <lineage>
        <taxon>Eukaryota</taxon>
        <taxon>Metazoa</taxon>
        <taxon>Spiralia</taxon>
        <taxon>Gnathifera</taxon>
        <taxon>Rotifera</taxon>
        <taxon>Eurotatoria</taxon>
        <taxon>Bdelloidea</taxon>
        <taxon>Adinetida</taxon>
        <taxon>Adinetidae</taxon>
        <taxon>Adineta</taxon>
    </lineage>
</organism>
<evidence type="ECO:0000256" key="6">
    <source>
        <dbReference type="PROSITE-ProRule" id="PRU10141"/>
    </source>
</evidence>
<protein>
    <recommendedName>
        <fullName evidence="7">Protein kinase domain-containing protein</fullName>
    </recommendedName>
</protein>
<accession>A0A813NEK3</accession>
<reference evidence="8" key="1">
    <citation type="submission" date="2021-02" db="EMBL/GenBank/DDBJ databases">
        <authorList>
            <person name="Nowell W R."/>
        </authorList>
    </citation>
    <scope>NUCLEOTIDE SEQUENCE</scope>
</reference>
<dbReference type="GO" id="GO:0033554">
    <property type="term" value="P:cellular response to stress"/>
    <property type="evidence" value="ECO:0007669"/>
    <property type="project" value="TreeGrafter"/>
</dbReference>
<dbReference type="Proteomes" id="UP000663828">
    <property type="component" value="Unassembled WGS sequence"/>
</dbReference>
<dbReference type="InterPro" id="IPR011009">
    <property type="entry name" value="Kinase-like_dom_sf"/>
</dbReference>
<dbReference type="GO" id="GO:0004709">
    <property type="term" value="F:MAP kinase kinase kinase activity"/>
    <property type="evidence" value="ECO:0007669"/>
    <property type="project" value="TreeGrafter"/>
</dbReference>
<dbReference type="InterPro" id="IPR008271">
    <property type="entry name" value="Ser/Thr_kinase_AS"/>
</dbReference>
<dbReference type="PROSITE" id="PS00108">
    <property type="entry name" value="PROTEIN_KINASE_ST"/>
    <property type="match status" value="1"/>
</dbReference>
<dbReference type="OrthoDB" id="275301at2759"/>
<evidence type="ECO:0000313" key="11">
    <source>
        <dbReference type="Proteomes" id="UP000663852"/>
    </source>
</evidence>
<comment type="caution">
    <text evidence="8">The sequence shown here is derived from an EMBL/GenBank/DDBJ whole genome shotgun (WGS) entry which is preliminary data.</text>
</comment>
<dbReference type="SMART" id="SM00220">
    <property type="entry name" value="S_TKc"/>
    <property type="match status" value="1"/>
</dbReference>
<evidence type="ECO:0000313" key="9">
    <source>
        <dbReference type="EMBL" id="CAF0784059.1"/>
    </source>
</evidence>
<evidence type="ECO:0000259" key="7">
    <source>
        <dbReference type="PROSITE" id="PS50011"/>
    </source>
</evidence>
<dbReference type="Pfam" id="PF00069">
    <property type="entry name" value="Pkinase"/>
    <property type="match status" value="1"/>
</dbReference>
<dbReference type="InterPro" id="IPR000719">
    <property type="entry name" value="Prot_kinase_dom"/>
</dbReference>
<dbReference type="Gene3D" id="1.10.510.10">
    <property type="entry name" value="Transferase(Phosphotransferase) domain 1"/>
    <property type="match status" value="1"/>
</dbReference>
<evidence type="ECO:0000313" key="8">
    <source>
        <dbReference type="EMBL" id="CAF0736240.1"/>
    </source>
</evidence>
<proteinExistence type="predicted"/>
<dbReference type="CDD" id="cd06606">
    <property type="entry name" value="STKc_MAPKKK"/>
    <property type="match status" value="1"/>
</dbReference>
<keyword evidence="3 6" id="KW-0547">Nucleotide-binding</keyword>
<evidence type="ECO:0000256" key="5">
    <source>
        <dbReference type="ARBA" id="ARBA00022840"/>
    </source>
</evidence>
<name>A0A813NEK3_ADIRI</name>
<dbReference type="EMBL" id="CAJNOR010000071">
    <property type="protein sequence ID" value="CAF0784059.1"/>
    <property type="molecule type" value="Genomic_DNA"/>
</dbReference>
<dbReference type="SUPFAM" id="SSF56112">
    <property type="entry name" value="Protein kinase-like (PK-like)"/>
    <property type="match status" value="1"/>
</dbReference>
<dbReference type="PROSITE" id="PS50011">
    <property type="entry name" value="PROTEIN_KINASE_DOM"/>
    <property type="match status" value="1"/>
</dbReference>
<keyword evidence="5 6" id="KW-0067">ATP-binding</keyword>
<feature type="binding site" evidence="6">
    <location>
        <position position="671"/>
    </location>
    <ligand>
        <name>ATP</name>
        <dbReference type="ChEBI" id="CHEBI:30616"/>
    </ligand>
</feature>
<dbReference type="InterPro" id="IPR025136">
    <property type="entry name" value="MAP3K_TRAF-bd"/>
</dbReference>
<evidence type="ECO:0000313" key="10">
    <source>
        <dbReference type="Proteomes" id="UP000663828"/>
    </source>
</evidence>
<dbReference type="InterPro" id="IPR046873">
    <property type="entry name" value="HisK-N-like"/>
</dbReference>
<evidence type="ECO:0000256" key="4">
    <source>
        <dbReference type="ARBA" id="ARBA00022777"/>
    </source>
</evidence>
<dbReference type="InterPro" id="IPR017441">
    <property type="entry name" value="Protein_kinase_ATP_BS"/>
</dbReference>
<dbReference type="EMBL" id="CAJNOJ010000003">
    <property type="protein sequence ID" value="CAF0736240.1"/>
    <property type="molecule type" value="Genomic_DNA"/>
</dbReference>
<keyword evidence="4" id="KW-0418">Kinase</keyword>
<dbReference type="PANTHER" id="PTHR11584">
    <property type="entry name" value="SERINE/THREONINE PROTEIN KINASE"/>
    <property type="match status" value="1"/>
</dbReference>
<gene>
    <name evidence="8" type="ORF">EDS130_LOCUS1452</name>
    <name evidence="9" type="ORF">XAT740_LOCUS2129</name>
</gene>
<evidence type="ECO:0000256" key="1">
    <source>
        <dbReference type="ARBA" id="ARBA00022527"/>
    </source>
</evidence>